<comment type="caution">
    <text evidence="6">The sequence shown here is derived from an EMBL/GenBank/DDBJ whole genome shotgun (WGS) entry which is preliminary data.</text>
</comment>
<feature type="region of interest" description="Disordered" evidence="4">
    <location>
        <begin position="1"/>
        <end position="61"/>
    </location>
</feature>
<evidence type="ECO:0000256" key="3">
    <source>
        <dbReference type="ARBA" id="ARBA00022786"/>
    </source>
</evidence>
<reference evidence="6" key="1">
    <citation type="journal article" date="2022" name="Cell">
        <title>Repeat-based holocentromeres influence genome architecture and karyotype evolution.</title>
        <authorList>
            <person name="Hofstatter P.G."/>
            <person name="Thangavel G."/>
            <person name="Lux T."/>
            <person name="Neumann P."/>
            <person name="Vondrak T."/>
            <person name="Novak P."/>
            <person name="Zhang M."/>
            <person name="Costa L."/>
            <person name="Castellani M."/>
            <person name="Scott A."/>
            <person name="Toegelov H."/>
            <person name="Fuchs J."/>
            <person name="Mata-Sucre Y."/>
            <person name="Dias Y."/>
            <person name="Vanzela A.L.L."/>
            <person name="Huettel B."/>
            <person name="Almeida C.C.S."/>
            <person name="Simkova H."/>
            <person name="Souza G."/>
            <person name="Pedrosa-Harand A."/>
            <person name="Macas J."/>
            <person name="Mayer K.F.X."/>
            <person name="Houben A."/>
            <person name="Marques A."/>
        </authorList>
    </citation>
    <scope>NUCLEOTIDE SEQUENCE</scope>
    <source>
        <strain evidence="6">RhyBre1mFocal</strain>
    </source>
</reference>
<feature type="compositionally biased region" description="Pro residues" evidence="4">
    <location>
        <begin position="39"/>
        <end position="55"/>
    </location>
</feature>
<evidence type="ECO:0000259" key="5">
    <source>
        <dbReference type="Pfam" id="PF25553"/>
    </source>
</evidence>
<dbReference type="AlphaFoldDB" id="A0A9Q0D3I2"/>
<organism evidence="6 7">
    <name type="scientific">Rhynchospora breviuscula</name>
    <dbReference type="NCBI Taxonomy" id="2022672"/>
    <lineage>
        <taxon>Eukaryota</taxon>
        <taxon>Viridiplantae</taxon>
        <taxon>Streptophyta</taxon>
        <taxon>Embryophyta</taxon>
        <taxon>Tracheophyta</taxon>
        <taxon>Spermatophyta</taxon>
        <taxon>Magnoliopsida</taxon>
        <taxon>Liliopsida</taxon>
        <taxon>Poales</taxon>
        <taxon>Cyperaceae</taxon>
        <taxon>Cyperoideae</taxon>
        <taxon>Rhynchosporeae</taxon>
        <taxon>Rhynchospora</taxon>
    </lineage>
</organism>
<dbReference type="EMBL" id="JAMQYH010000001">
    <property type="protein sequence ID" value="KAJ1704600.1"/>
    <property type="molecule type" value="Genomic_DNA"/>
</dbReference>
<comment type="function">
    <text evidence="1">May act as a substrate-specific adapter of an E3 ubiquitin-protein ligase complex (CUL3-RBX1-BTB) which mediates the ubiquitination and subsequent proteasomal degradation of target proteins.</text>
</comment>
<sequence length="497" mass="55979">MATHPRRRASTWCCSFSPPPASPDRKLPIKSPAHSTNPNPTPSPNPNPNPNPNPRPFLSRRILSPGRVSPIDSEQIATDLAPVADPTPAPACVEEESSLLVNEEACTDFKFEVKEKGGSRGFAVDLLDRGVLCENSEFFRDLIEKDTTTIEVDNVDLYKDAIQLIDSSEKDFMSSIVKIGVSKAIDLLEAMCTIKYESGIVSCLKYIEAAPWTENEEEKLNILFSKIKLKEPMVEDIVLRLNQKVDFASSAEGDLAIHLIQQIANSTNSSARKDMQSLVKGILCESSVYQKDQTGLNRDSLYQLCNSCLTSLKDLFKGEVSTDTRPLIEQVSSQVENLTWIFEILINNNMAEEFVDLWGSQEELVKLHECYSPMVRYELSRVSVCVFIALGKGKLQCKGDVRTQVFNSWFRPTLLDFGWLKRCPKGLDFRMFEETLGKALLTLPLVQQQRLFEEWFSCFSVRGMECPNLSTAFQVWWRRSFIRSVVHSGRGDHAVTS</sequence>
<evidence type="ECO:0000256" key="1">
    <source>
        <dbReference type="ARBA" id="ARBA00002668"/>
    </source>
</evidence>
<evidence type="ECO:0000256" key="4">
    <source>
        <dbReference type="SAM" id="MobiDB-lite"/>
    </source>
</evidence>
<dbReference type="OrthoDB" id="671361at2759"/>
<protein>
    <recommendedName>
        <fullName evidence="5">At3g05675-like ankyrin-like domain-containing protein</fullName>
    </recommendedName>
</protein>
<proteinExistence type="predicted"/>
<dbReference type="InterPro" id="IPR038920">
    <property type="entry name" value="At3g05675-like"/>
</dbReference>
<evidence type="ECO:0000313" key="6">
    <source>
        <dbReference type="EMBL" id="KAJ1704600.1"/>
    </source>
</evidence>
<feature type="domain" description="At3g05675-like ankyrin-like" evidence="5">
    <location>
        <begin position="250"/>
        <end position="483"/>
    </location>
</feature>
<accession>A0A9Q0D3I2</accession>
<dbReference type="PANTHER" id="PTHR31060:SF33">
    <property type="entry name" value="OS04G0278000 PROTEIN"/>
    <property type="match status" value="1"/>
</dbReference>
<gene>
    <name evidence="6" type="ORF">LUZ63_004379</name>
</gene>
<dbReference type="Pfam" id="PF25553">
    <property type="entry name" value="BTB-POZ_ANK-like"/>
    <property type="match status" value="1"/>
</dbReference>
<evidence type="ECO:0000256" key="2">
    <source>
        <dbReference type="ARBA" id="ARBA00004906"/>
    </source>
</evidence>
<name>A0A9Q0D3I2_9POAL</name>
<comment type="pathway">
    <text evidence="2">Protein modification; protein ubiquitination.</text>
</comment>
<dbReference type="PANTHER" id="PTHR31060">
    <property type="entry name" value="OSJNBA0011J08.25 PROTEIN-RELATED"/>
    <property type="match status" value="1"/>
</dbReference>
<dbReference type="Proteomes" id="UP001151287">
    <property type="component" value="Unassembled WGS sequence"/>
</dbReference>
<dbReference type="InterPro" id="IPR058039">
    <property type="entry name" value="At3g05675-like_ankyrin"/>
</dbReference>
<keyword evidence="3" id="KW-0833">Ubl conjugation pathway</keyword>
<keyword evidence="7" id="KW-1185">Reference proteome</keyword>
<evidence type="ECO:0000313" key="7">
    <source>
        <dbReference type="Proteomes" id="UP001151287"/>
    </source>
</evidence>